<proteinExistence type="predicted"/>
<dbReference type="AlphaFoldDB" id="A0AAV4V6T9"/>
<comment type="caution">
    <text evidence="1">The sequence shown here is derived from an EMBL/GenBank/DDBJ whole genome shotgun (WGS) entry which is preliminary data.</text>
</comment>
<accession>A0AAV4V6T9</accession>
<protein>
    <submittedName>
        <fullName evidence="1">Uncharacterized protein</fullName>
    </submittedName>
</protein>
<reference evidence="1 2" key="1">
    <citation type="submission" date="2021-06" db="EMBL/GenBank/DDBJ databases">
        <title>Caerostris extrusa draft genome.</title>
        <authorList>
            <person name="Kono N."/>
            <person name="Arakawa K."/>
        </authorList>
    </citation>
    <scope>NUCLEOTIDE SEQUENCE [LARGE SCALE GENOMIC DNA]</scope>
</reference>
<name>A0AAV4V6T9_CAEEX</name>
<organism evidence="1 2">
    <name type="scientific">Caerostris extrusa</name>
    <name type="common">Bark spider</name>
    <name type="synonym">Caerostris bankana</name>
    <dbReference type="NCBI Taxonomy" id="172846"/>
    <lineage>
        <taxon>Eukaryota</taxon>
        <taxon>Metazoa</taxon>
        <taxon>Ecdysozoa</taxon>
        <taxon>Arthropoda</taxon>
        <taxon>Chelicerata</taxon>
        <taxon>Arachnida</taxon>
        <taxon>Araneae</taxon>
        <taxon>Araneomorphae</taxon>
        <taxon>Entelegynae</taxon>
        <taxon>Araneoidea</taxon>
        <taxon>Araneidae</taxon>
        <taxon>Caerostris</taxon>
    </lineage>
</organism>
<dbReference type="Proteomes" id="UP001054945">
    <property type="component" value="Unassembled WGS sequence"/>
</dbReference>
<dbReference type="EMBL" id="BPLR01014054">
    <property type="protein sequence ID" value="GIY65947.1"/>
    <property type="molecule type" value="Genomic_DNA"/>
</dbReference>
<keyword evidence="2" id="KW-1185">Reference proteome</keyword>
<gene>
    <name evidence="1" type="ORF">CEXT_320871</name>
</gene>
<evidence type="ECO:0000313" key="1">
    <source>
        <dbReference type="EMBL" id="GIY65947.1"/>
    </source>
</evidence>
<sequence>MAGRGGINLLSGPTLQAGGGMERVAQVQHPCSQKYSFTSYNVRCLEVKSLMPTSILIAFCLKAWSRFEVHKKDGFLKCEKMAKLD</sequence>
<evidence type="ECO:0000313" key="2">
    <source>
        <dbReference type="Proteomes" id="UP001054945"/>
    </source>
</evidence>